<gene>
    <name evidence="3" type="ORF">ACFORO_08545</name>
</gene>
<comment type="caution">
    <text evidence="3">The sequence shown here is derived from an EMBL/GenBank/DDBJ whole genome shotgun (WGS) entry which is preliminary data.</text>
</comment>
<dbReference type="Pfam" id="PF12642">
    <property type="entry name" value="TpcC"/>
    <property type="match status" value="1"/>
</dbReference>
<evidence type="ECO:0000313" key="4">
    <source>
        <dbReference type="Proteomes" id="UP001595764"/>
    </source>
</evidence>
<dbReference type="RefSeq" id="WP_377896513.1">
    <property type="nucleotide sequence ID" value="NZ_JBHRWI010000012.1"/>
</dbReference>
<evidence type="ECO:0000256" key="1">
    <source>
        <dbReference type="SAM" id="MobiDB-lite"/>
    </source>
</evidence>
<evidence type="ECO:0000313" key="3">
    <source>
        <dbReference type="EMBL" id="MFC3510208.1"/>
    </source>
</evidence>
<feature type="region of interest" description="Disordered" evidence="1">
    <location>
        <begin position="1"/>
        <end position="32"/>
    </location>
</feature>
<protein>
    <submittedName>
        <fullName evidence="3">Conjugal transfer protein</fullName>
    </submittedName>
</protein>
<accession>A0ABV7QD27</accession>
<name>A0ABV7QD27_9PSEU</name>
<proteinExistence type="predicted"/>
<feature type="transmembrane region" description="Helical" evidence="2">
    <location>
        <begin position="61"/>
        <end position="80"/>
    </location>
</feature>
<dbReference type="InterPro" id="IPR024735">
    <property type="entry name" value="TcpC"/>
</dbReference>
<dbReference type="Proteomes" id="UP001595764">
    <property type="component" value="Unassembled WGS sequence"/>
</dbReference>
<evidence type="ECO:0000256" key="2">
    <source>
        <dbReference type="SAM" id="Phobius"/>
    </source>
</evidence>
<sequence length="336" mass="35342">MPGRPMSGGRRERAMAHSSKPVGPAVRKPGERRNRALARVLPDAAVEPALRAMTGRAGRTVAWLVVVASPLATVGGLVVLRSGAAPNPVTAAERVQRGPQGWAEMYVRSWLSASRDDSAALMAFYPDGMRSEREVGSQIPVATATVSAVSPEPGVWSVVVAANLLTLQPDGTRPAKITCEQVSFVGDGSSYAATSLPSPVTCPATAVQPELAYGQPADPAGPVGQSVIGFLTAYVVGQGQLDRYVSPGTGVAPVSPPPFASVRLQDLRTHETFEPGQAARPLDGTQVRVLARAKCFDATGQSTLADYPLTLTARSGRWELTRIDPVPLREPTPGRR</sequence>
<organism evidence="3 4">
    <name type="scientific">Amycolatopsis halotolerans</name>
    <dbReference type="NCBI Taxonomy" id="330083"/>
    <lineage>
        <taxon>Bacteria</taxon>
        <taxon>Bacillati</taxon>
        <taxon>Actinomycetota</taxon>
        <taxon>Actinomycetes</taxon>
        <taxon>Pseudonocardiales</taxon>
        <taxon>Pseudonocardiaceae</taxon>
        <taxon>Amycolatopsis</taxon>
    </lineage>
</organism>
<reference evidence="4" key="1">
    <citation type="journal article" date="2019" name="Int. J. Syst. Evol. Microbiol.">
        <title>The Global Catalogue of Microorganisms (GCM) 10K type strain sequencing project: providing services to taxonomists for standard genome sequencing and annotation.</title>
        <authorList>
            <consortium name="The Broad Institute Genomics Platform"/>
            <consortium name="The Broad Institute Genome Sequencing Center for Infectious Disease"/>
            <person name="Wu L."/>
            <person name="Ma J."/>
        </authorList>
    </citation>
    <scope>NUCLEOTIDE SEQUENCE [LARGE SCALE GENOMIC DNA]</scope>
    <source>
        <strain evidence="4">CGMCC 4.7682</strain>
    </source>
</reference>
<keyword evidence="2" id="KW-1133">Transmembrane helix</keyword>
<keyword evidence="2" id="KW-0472">Membrane</keyword>
<keyword evidence="2" id="KW-0812">Transmembrane</keyword>
<dbReference type="EMBL" id="JBHRWI010000012">
    <property type="protein sequence ID" value="MFC3510208.1"/>
    <property type="molecule type" value="Genomic_DNA"/>
</dbReference>
<keyword evidence="4" id="KW-1185">Reference proteome</keyword>